<proteinExistence type="predicted"/>
<name>Q7U8W1_PARMW</name>
<dbReference type="Proteomes" id="UP000001422">
    <property type="component" value="Chromosome"/>
</dbReference>
<dbReference type="KEGG" id="syw:SYNW0498"/>
<keyword evidence="2" id="KW-1185">Reference proteome</keyword>
<evidence type="ECO:0000313" key="2">
    <source>
        <dbReference type="Proteomes" id="UP000001422"/>
    </source>
</evidence>
<reference evidence="1 2" key="1">
    <citation type="journal article" date="2003" name="Nature">
        <title>The genome of a motile marine Synechococcus.</title>
        <authorList>
            <person name="Palenik B."/>
            <person name="Brahamsha B."/>
            <person name="Larimer F."/>
            <person name="Land M."/>
            <person name="Hauser L."/>
            <person name="Chain P."/>
            <person name="Lamerdin J."/>
            <person name="Regala W."/>
            <person name="Allen E.A."/>
            <person name="McCarren J."/>
            <person name="Paulsen I."/>
            <person name="Dufresne A."/>
            <person name="Partensky F."/>
            <person name="Webb E."/>
            <person name="Waterbury J."/>
        </authorList>
    </citation>
    <scope>NUCLEOTIDE SEQUENCE [LARGE SCALE GENOMIC DNA]</scope>
    <source>
        <strain evidence="1 2">WH8102</strain>
    </source>
</reference>
<accession>Q7U8W1</accession>
<sequence length="61" mass="7178">MKLRRLERQLPWPQTVPPQQLRRWLVQQLEHEAPLLRWAITAVSVDPSGDRRLQVEAVVEG</sequence>
<organism evidence="1 2">
    <name type="scientific">Parasynechococcus marenigrum (strain WH8102)</name>
    <dbReference type="NCBI Taxonomy" id="84588"/>
    <lineage>
        <taxon>Bacteria</taxon>
        <taxon>Bacillati</taxon>
        <taxon>Cyanobacteriota</taxon>
        <taxon>Cyanophyceae</taxon>
        <taxon>Synechococcales</taxon>
        <taxon>Prochlorococcaceae</taxon>
        <taxon>Parasynechococcus</taxon>
        <taxon>Parasynechococcus marenigrum</taxon>
    </lineage>
</organism>
<dbReference type="EMBL" id="BX569690">
    <property type="protein sequence ID" value="CAE07013.1"/>
    <property type="molecule type" value="Genomic_DNA"/>
</dbReference>
<evidence type="ECO:0000313" key="1">
    <source>
        <dbReference type="EMBL" id="CAE07013.1"/>
    </source>
</evidence>
<dbReference type="STRING" id="84588.SYNW0498"/>
<protein>
    <submittedName>
        <fullName evidence="1">Uncharacterized protein</fullName>
    </submittedName>
</protein>
<dbReference type="HOGENOM" id="CLU_199777_0_0_3"/>
<dbReference type="RefSeq" id="WP_011127369.1">
    <property type="nucleotide sequence ID" value="NC_005070.1"/>
</dbReference>
<gene>
    <name evidence="1" type="ordered locus">SYNW0498</name>
</gene>
<dbReference type="AlphaFoldDB" id="Q7U8W1"/>
<dbReference type="eggNOG" id="ENOG50323TG">
    <property type="taxonomic scope" value="Bacteria"/>
</dbReference>